<evidence type="ECO:0000313" key="4">
    <source>
        <dbReference type="Proteomes" id="UP000077069"/>
    </source>
</evidence>
<keyword evidence="2" id="KW-0812">Transmembrane</keyword>
<dbReference type="OrthoDB" id="10413776at2759"/>
<feature type="transmembrane region" description="Helical" evidence="2">
    <location>
        <begin position="342"/>
        <end position="360"/>
    </location>
</feature>
<feature type="region of interest" description="Disordered" evidence="1">
    <location>
        <begin position="62"/>
        <end position="82"/>
    </location>
</feature>
<sequence length="563" mass="61980">MKVLHDFDQRHGTAATAIARSHVLQRSTPVPWYMDPAVTAIDRGKIKLDDIAEAPEYTSGLAHHGDAYTQSGDEDNGLGLEDTHHQNKEHLHLPNEDADAALPNFEKHEQTLTPELQRIKSPLAQPAPPLAPAHVNPDDPVYEAVIFPNETKEVIAVHPGKPSKVRLDVPSLLNFDGEQVDDWARDILAAIHNHKFLADLAASQHETPTGNAYIAAEKNDGEHIEVPDNGQVKFAEGHAVKVQLAKETPSIEVVPNHSKEAVQPTMLGTPVAVDERAVTLANWASLVQLDGHRLLEPENPAATPSIRQDHVQPLSLYPLPVYQERTESRSEAPLVRYLRVSAYHLSLILFYYVIISFFLPGTSVPASLYLVASTFLGAMWAVLYYLQREPDKPRTARVIDRSKSTTKKRFIKICGTLLAVTAMIAAVAYGTTPGEHSRENPASVATIHAIQAETLAVCTNTLDWETVFRPITTCLVNTPNPFLIIPRDPAINHIAKDSASVFDSDYESDSDIYDSYGKPKAVATRASSNWPSQLLGLGAGVLLAGVHIWWAQNGLEVYLKNYF</sequence>
<keyword evidence="4" id="KW-1185">Reference proteome</keyword>
<dbReference type="RefSeq" id="XP_018035047.1">
    <property type="nucleotide sequence ID" value="XM_018187462.1"/>
</dbReference>
<evidence type="ECO:0000313" key="3">
    <source>
        <dbReference type="EMBL" id="OAG04682.1"/>
    </source>
</evidence>
<name>A0A177CCS0_9PLEO</name>
<keyword evidence="2" id="KW-1133">Transmembrane helix</keyword>
<dbReference type="Proteomes" id="UP000077069">
    <property type="component" value="Unassembled WGS sequence"/>
</dbReference>
<proteinExistence type="predicted"/>
<evidence type="ECO:0000256" key="1">
    <source>
        <dbReference type="SAM" id="MobiDB-lite"/>
    </source>
</evidence>
<protein>
    <submittedName>
        <fullName evidence="3">Uncharacterized protein</fullName>
    </submittedName>
</protein>
<dbReference type="InParanoid" id="A0A177CCS0"/>
<dbReference type="GeneID" id="28770948"/>
<dbReference type="AlphaFoldDB" id="A0A177CCS0"/>
<feature type="transmembrane region" description="Helical" evidence="2">
    <location>
        <begin position="366"/>
        <end position="386"/>
    </location>
</feature>
<keyword evidence="2" id="KW-0472">Membrane</keyword>
<feature type="transmembrane region" description="Helical" evidence="2">
    <location>
        <begin position="410"/>
        <end position="430"/>
    </location>
</feature>
<accession>A0A177CCS0</accession>
<feature type="transmembrane region" description="Helical" evidence="2">
    <location>
        <begin position="534"/>
        <end position="551"/>
    </location>
</feature>
<dbReference type="EMBL" id="KV441553">
    <property type="protein sequence ID" value="OAG04682.1"/>
    <property type="molecule type" value="Genomic_DNA"/>
</dbReference>
<reference evidence="3 4" key="1">
    <citation type="submission" date="2016-05" db="EMBL/GenBank/DDBJ databases">
        <title>Comparative analysis of secretome profiles of manganese(II)-oxidizing ascomycete fungi.</title>
        <authorList>
            <consortium name="DOE Joint Genome Institute"/>
            <person name="Zeiner C.A."/>
            <person name="Purvine S.O."/>
            <person name="Zink E.M."/>
            <person name="Wu S."/>
            <person name="Pasa-Tolic L."/>
            <person name="Chaput D.L."/>
            <person name="Haridas S."/>
            <person name="Grigoriev I.V."/>
            <person name="Santelli C.M."/>
            <person name="Hansel C.M."/>
        </authorList>
    </citation>
    <scope>NUCLEOTIDE SEQUENCE [LARGE SCALE GENOMIC DNA]</scope>
    <source>
        <strain evidence="3 4">AP3s5-JAC2a</strain>
    </source>
</reference>
<organism evidence="3 4">
    <name type="scientific">Paraphaeosphaeria sporulosa</name>
    <dbReference type="NCBI Taxonomy" id="1460663"/>
    <lineage>
        <taxon>Eukaryota</taxon>
        <taxon>Fungi</taxon>
        <taxon>Dikarya</taxon>
        <taxon>Ascomycota</taxon>
        <taxon>Pezizomycotina</taxon>
        <taxon>Dothideomycetes</taxon>
        <taxon>Pleosporomycetidae</taxon>
        <taxon>Pleosporales</taxon>
        <taxon>Massarineae</taxon>
        <taxon>Didymosphaeriaceae</taxon>
        <taxon>Paraphaeosphaeria</taxon>
    </lineage>
</organism>
<gene>
    <name evidence="3" type="ORF">CC84DRAFT_800426</name>
</gene>
<evidence type="ECO:0000256" key="2">
    <source>
        <dbReference type="SAM" id="Phobius"/>
    </source>
</evidence>